<protein>
    <submittedName>
        <fullName evidence="1">Uncharacterized protein</fullName>
    </submittedName>
</protein>
<dbReference type="Proteomes" id="UP000828390">
    <property type="component" value="Unassembled WGS sequence"/>
</dbReference>
<dbReference type="EMBL" id="JAIWYP010000001">
    <property type="protein sequence ID" value="KAH3893082.1"/>
    <property type="molecule type" value="Genomic_DNA"/>
</dbReference>
<gene>
    <name evidence="1" type="ORF">DPMN_017225</name>
</gene>
<evidence type="ECO:0000313" key="1">
    <source>
        <dbReference type="EMBL" id="KAH3893082.1"/>
    </source>
</evidence>
<accession>A0A9D4NH29</accession>
<proteinExistence type="predicted"/>
<reference evidence="1" key="1">
    <citation type="journal article" date="2019" name="bioRxiv">
        <title>The Genome of the Zebra Mussel, Dreissena polymorpha: A Resource for Invasive Species Research.</title>
        <authorList>
            <person name="McCartney M.A."/>
            <person name="Auch B."/>
            <person name="Kono T."/>
            <person name="Mallez S."/>
            <person name="Zhang Y."/>
            <person name="Obille A."/>
            <person name="Becker A."/>
            <person name="Abrahante J.E."/>
            <person name="Garbe J."/>
            <person name="Badalamenti J.P."/>
            <person name="Herman A."/>
            <person name="Mangelson H."/>
            <person name="Liachko I."/>
            <person name="Sullivan S."/>
            <person name="Sone E.D."/>
            <person name="Koren S."/>
            <person name="Silverstein K.A.T."/>
            <person name="Beckman K.B."/>
            <person name="Gohl D.M."/>
        </authorList>
    </citation>
    <scope>NUCLEOTIDE SEQUENCE</scope>
    <source>
        <strain evidence="1">Duluth1</strain>
        <tissue evidence="1">Whole animal</tissue>
    </source>
</reference>
<evidence type="ECO:0000313" key="2">
    <source>
        <dbReference type="Proteomes" id="UP000828390"/>
    </source>
</evidence>
<reference evidence="1" key="2">
    <citation type="submission" date="2020-11" db="EMBL/GenBank/DDBJ databases">
        <authorList>
            <person name="McCartney M.A."/>
            <person name="Auch B."/>
            <person name="Kono T."/>
            <person name="Mallez S."/>
            <person name="Becker A."/>
            <person name="Gohl D.M."/>
            <person name="Silverstein K.A.T."/>
            <person name="Koren S."/>
            <person name="Bechman K.B."/>
            <person name="Herman A."/>
            <person name="Abrahante J.E."/>
            <person name="Garbe J."/>
        </authorList>
    </citation>
    <scope>NUCLEOTIDE SEQUENCE</scope>
    <source>
        <strain evidence="1">Duluth1</strain>
        <tissue evidence="1">Whole animal</tissue>
    </source>
</reference>
<sequence>MRFGGSVGLYDTLYPVVEVVNARVDPGVVWVAAYIACRDHARQGPVAVMEARQRTARVILEYNARCHVMTLSTSFYVVFVTQVYSELAEPP</sequence>
<comment type="caution">
    <text evidence="1">The sequence shown here is derived from an EMBL/GenBank/DDBJ whole genome shotgun (WGS) entry which is preliminary data.</text>
</comment>
<keyword evidence="2" id="KW-1185">Reference proteome</keyword>
<dbReference type="AlphaFoldDB" id="A0A9D4NH29"/>
<organism evidence="1 2">
    <name type="scientific">Dreissena polymorpha</name>
    <name type="common">Zebra mussel</name>
    <name type="synonym">Mytilus polymorpha</name>
    <dbReference type="NCBI Taxonomy" id="45954"/>
    <lineage>
        <taxon>Eukaryota</taxon>
        <taxon>Metazoa</taxon>
        <taxon>Spiralia</taxon>
        <taxon>Lophotrochozoa</taxon>
        <taxon>Mollusca</taxon>
        <taxon>Bivalvia</taxon>
        <taxon>Autobranchia</taxon>
        <taxon>Heteroconchia</taxon>
        <taxon>Euheterodonta</taxon>
        <taxon>Imparidentia</taxon>
        <taxon>Neoheterodontei</taxon>
        <taxon>Myida</taxon>
        <taxon>Dreissenoidea</taxon>
        <taxon>Dreissenidae</taxon>
        <taxon>Dreissena</taxon>
    </lineage>
</organism>
<name>A0A9D4NH29_DREPO</name>